<dbReference type="GO" id="GO:0004777">
    <property type="term" value="F:succinate-semialdehyde dehydrogenase (NAD+) activity"/>
    <property type="evidence" value="ECO:0007669"/>
    <property type="project" value="TreeGrafter"/>
</dbReference>
<dbReference type="eggNOG" id="COG1012">
    <property type="taxonomic scope" value="Bacteria"/>
</dbReference>
<dbReference type="Gene3D" id="3.40.605.10">
    <property type="entry name" value="Aldehyde Dehydrogenase, Chain A, domain 1"/>
    <property type="match status" value="1"/>
</dbReference>
<comment type="similarity">
    <text evidence="1">Belongs to the aldehyde dehydrogenase family.</text>
</comment>
<evidence type="ECO:0000256" key="1">
    <source>
        <dbReference type="ARBA" id="ARBA00009986"/>
    </source>
</evidence>
<accession>I0KE94</accession>
<protein>
    <submittedName>
        <fullName evidence="5">Succinate-semialdehyde dehydrogenase (NADP+)</fullName>
        <ecNumber evidence="5">1.2.1.16</ecNumber>
    </submittedName>
</protein>
<dbReference type="FunFam" id="3.40.605.10:FF:000012">
    <property type="entry name" value="NAD-dependent succinate-semialdehyde dehydrogenase"/>
    <property type="match status" value="1"/>
</dbReference>
<dbReference type="EMBL" id="HE796683">
    <property type="protein sequence ID" value="CCH02447.1"/>
    <property type="molecule type" value="Genomic_DNA"/>
</dbReference>
<dbReference type="InterPro" id="IPR044148">
    <property type="entry name" value="ALDH_GabD1-like"/>
</dbReference>
<dbReference type="InterPro" id="IPR016163">
    <property type="entry name" value="Ald_DH_C"/>
</dbReference>
<keyword evidence="3 5" id="KW-0560">Oxidoreductase</keyword>
<reference evidence="5 6" key="1">
    <citation type="journal article" date="2012" name="J. Bacteriol.">
        <title>Genome Sequence of Fibrella aestuarina BUZ 2T, a Filamentous Marine Bacterium.</title>
        <authorList>
            <person name="Filippini M."/>
            <person name="Qi W."/>
            <person name="Blom J."/>
            <person name="Goesmann A."/>
            <person name="Smits T.H."/>
            <person name="Bagheri H.C."/>
        </authorList>
    </citation>
    <scope>NUCLEOTIDE SEQUENCE [LARGE SCALE GENOMIC DNA]</scope>
    <source>
        <strain evidence="6">BUZ 2T</strain>
    </source>
</reference>
<dbReference type="Gene3D" id="3.40.309.10">
    <property type="entry name" value="Aldehyde Dehydrogenase, Chain A, domain 2"/>
    <property type="match status" value="1"/>
</dbReference>
<dbReference type="RefSeq" id="WP_015333546.1">
    <property type="nucleotide sequence ID" value="NC_020054.1"/>
</dbReference>
<dbReference type="SUPFAM" id="SSF53720">
    <property type="entry name" value="ALDH-like"/>
    <property type="match status" value="1"/>
</dbReference>
<dbReference type="PANTHER" id="PTHR43217:SF1">
    <property type="entry name" value="SUCCINATE SEMIALDEHYDE DEHYDROGENASE [NAD(P)+] SAD"/>
    <property type="match status" value="1"/>
</dbReference>
<evidence type="ECO:0000256" key="2">
    <source>
        <dbReference type="ARBA" id="ARBA00022857"/>
    </source>
</evidence>
<dbReference type="GO" id="GO:0004030">
    <property type="term" value="F:aldehyde dehydrogenase [NAD(P)+] activity"/>
    <property type="evidence" value="ECO:0007669"/>
    <property type="project" value="InterPro"/>
</dbReference>
<evidence type="ECO:0000313" key="5">
    <source>
        <dbReference type="EMBL" id="CCH02447.1"/>
    </source>
</evidence>
<dbReference type="PATRIC" id="fig|1166018.3.peg.1412"/>
<dbReference type="InterPro" id="IPR016162">
    <property type="entry name" value="Ald_DH_N"/>
</dbReference>
<dbReference type="CDD" id="cd07100">
    <property type="entry name" value="ALDH_SSADH1_GabD1"/>
    <property type="match status" value="1"/>
</dbReference>
<dbReference type="AlphaFoldDB" id="I0KE94"/>
<organism evidence="5 6">
    <name type="scientific">Fibrella aestuarina BUZ 2</name>
    <dbReference type="NCBI Taxonomy" id="1166018"/>
    <lineage>
        <taxon>Bacteria</taxon>
        <taxon>Pseudomonadati</taxon>
        <taxon>Bacteroidota</taxon>
        <taxon>Cytophagia</taxon>
        <taxon>Cytophagales</taxon>
        <taxon>Spirosomataceae</taxon>
        <taxon>Fibrella</taxon>
    </lineage>
</organism>
<dbReference type="PANTHER" id="PTHR43217">
    <property type="entry name" value="SUCCINATE SEMIALDEHYDE DEHYDROGENASE [NAD(P)+] SAD"/>
    <property type="match status" value="1"/>
</dbReference>
<evidence type="ECO:0000256" key="3">
    <source>
        <dbReference type="ARBA" id="ARBA00023002"/>
    </source>
</evidence>
<dbReference type="InterPro" id="IPR015590">
    <property type="entry name" value="Aldehyde_DH_dom"/>
</dbReference>
<proteinExistence type="inferred from homology"/>
<dbReference type="Proteomes" id="UP000011058">
    <property type="component" value="Chromosome"/>
</dbReference>
<keyword evidence="6" id="KW-1185">Reference proteome</keyword>
<feature type="domain" description="Aldehyde dehydrogenase" evidence="4">
    <location>
        <begin position="2"/>
        <end position="447"/>
    </location>
</feature>
<name>I0KE94_9BACT</name>
<dbReference type="FunFam" id="3.40.309.10:FF:000009">
    <property type="entry name" value="Aldehyde dehydrogenase A"/>
    <property type="match status" value="1"/>
</dbReference>
<dbReference type="KEGG" id="fae:FAES_4448"/>
<keyword evidence="2" id="KW-0521">NADP</keyword>
<dbReference type="Pfam" id="PF00171">
    <property type="entry name" value="Aldedh"/>
    <property type="match status" value="1"/>
</dbReference>
<evidence type="ECO:0000259" key="4">
    <source>
        <dbReference type="Pfam" id="PF00171"/>
    </source>
</evidence>
<dbReference type="EC" id="1.2.1.16" evidence="5"/>
<gene>
    <name evidence="5" type="primary">gabD</name>
    <name evidence="5" type="ORF">FAES_4448</name>
</gene>
<dbReference type="STRING" id="1166018.FAES_4448"/>
<dbReference type="HOGENOM" id="CLU_005391_1_0_10"/>
<dbReference type="InterPro" id="IPR047110">
    <property type="entry name" value="GABD/Sad-like"/>
</dbReference>
<dbReference type="OrthoDB" id="9762913at2"/>
<sequence length="450" mass="48794">MFQTINPYTQQILAQYEADTPDRVLAKLDRAHTDQPHWAARSFAERGQYFRRLATYLRQEQARLAELITQEMGKIIGESKNEIEKCASQCDYYAEQAEALLQADNVPTEAQRSLITYEPVGVVLAIMPWNFPFWQVFRYAVPALMAGNTTLLKPAPNTFGCGLALQEAFGAVGFPEGIFQTLITDVDAIETLLADDRVGMVTLTGSERAGSAVAAQAGRSIKKSVLELGGSDPLIVLADADLDKAAEAAVQSRMSNAGQVCIAAKRFLVESSVKAAFTEKVAARIGQLRQGDPTDPTTQVGPMARLDLAEQLDRQLQTAMAQGATLLVGGRRDGCNFQPVLLDEVTPGSIVFQEETFGPLATITEVSDAEQAVRLANQTRYGLSATIWTSDTAKAEQMARQLAAGSVFINAVVRSDSRLPIGGVKKSGYGRELAEAGIREFCHPKVIYVA</sequence>
<dbReference type="InterPro" id="IPR016161">
    <property type="entry name" value="Ald_DH/histidinol_DH"/>
</dbReference>
<evidence type="ECO:0000313" key="6">
    <source>
        <dbReference type="Proteomes" id="UP000011058"/>
    </source>
</evidence>